<evidence type="ECO:0000259" key="1">
    <source>
        <dbReference type="PROSITE" id="PS50097"/>
    </source>
</evidence>
<dbReference type="AlphaFoldDB" id="A0A7E4W288"/>
<evidence type="ECO:0000313" key="3">
    <source>
        <dbReference type="WBParaSite" id="Pan_g6116.t1"/>
    </source>
</evidence>
<dbReference type="InterPro" id="IPR011333">
    <property type="entry name" value="SKP1/BTB/POZ_sf"/>
</dbReference>
<keyword evidence="2" id="KW-1185">Reference proteome</keyword>
<dbReference type="InterPro" id="IPR052407">
    <property type="entry name" value="BTB_POZ_domain_cont_9"/>
</dbReference>
<accession>A0A7E4W288</accession>
<dbReference type="GO" id="GO:0050804">
    <property type="term" value="P:modulation of chemical synaptic transmission"/>
    <property type="evidence" value="ECO:0007669"/>
    <property type="project" value="TreeGrafter"/>
</dbReference>
<dbReference type="Gene3D" id="2.60.120.260">
    <property type="entry name" value="Galactose-binding domain-like"/>
    <property type="match status" value="1"/>
</dbReference>
<dbReference type="InterPro" id="IPR000210">
    <property type="entry name" value="BTB/POZ_dom"/>
</dbReference>
<protein>
    <submittedName>
        <fullName evidence="3">BTB domain-containing protein</fullName>
    </submittedName>
</protein>
<sequence>MSVLYNRQIVDIVSKIGELYLNESFSDVVFVVDGERLPAHQAILAQRCPVFKAMFSSNIDLKKQVVEVPETPFEAFKLLLKFIYTGILKLDVVNVGIVFDTMKVADTYEMEPLTEACIYYLKSIRTVDDVVDMINLAIQNSRESLIEHGMTYFCCRFAKFFSHESFNKLPVRALYRALEKPTSQVSADTIFRTFVGWMKANPSESEHFPELLKQMDLVAMEIDEIVGTLRPLNLVDANVLLDLACEHAKRKKAIIPHKSVTTSVATQCELSAKHIDDASGDKDISNEYCTFYRVPREHKMQHTFYNGCIIINLINLTRINYLEFELPDGDWSYWVEFSKDKVSWTRVIDYSKYLCRGVQELFFEKQVTRHIRICGIDPANPGMHWGYFEITRLFAYDTAEPLKVDPTTNIVIPSDNVAERRGMIIQGTNTGCAPNGMLNSDDSAYNYTSHRIGADPIIVQLPQPYLIDSMRVWMNNGSSSCSGNIQISSDKKNWTQVWSEEMFCNRTHVKFEKQPVVFMKFTGTYSDSSSLLCRLLECPAAIICGESSHCKSCSKQ</sequence>
<proteinExistence type="predicted"/>
<dbReference type="WBParaSite" id="Pan_g6116.t1">
    <property type="protein sequence ID" value="Pan_g6116.t1"/>
    <property type="gene ID" value="Pan_g6116"/>
</dbReference>
<dbReference type="SUPFAM" id="SSF54695">
    <property type="entry name" value="POZ domain"/>
    <property type="match status" value="1"/>
</dbReference>
<reference evidence="3" key="2">
    <citation type="submission" date="2020-10" db="UniProtKB">
        <authorList>
            <consortium name="WormBaseParasite"/>
        </authorList>
    </citation>
    <scope>IDENTIFICATION</scope>
</reference>
<dbReference type="InterPro" id="IPR011705">
    <property type="entry name" value="BACK"/>
</dbReference>
<name>A0A7E4W288_PANRE</name>
<dbReference type="Pfam" id="PF00651">
    <property type="entry name" value="BTB"/>
    <property type="match status" value="1"/>
</dbReference>
<dbReference type="Pfam" id="PF07707">
    <property type="entry name" value="BACK"/>
    <property type="match status" value="1"/>
</dbReference>
<dbReference type="GO" id="GO:0048512">
    <property type="term" value="P:circadian behavior"/>
    <property type="evidence" value="ECO:0007669"/>
    <property type="project" value="TreeGrafter"/>
</dbReference>
<dbReference type="Proteomes" id="UP000492821">
    <property type="component" value="Unassembled WGS sequence"/>
</dbReference>
<dbReference type="PANTHER" id="PTHR46306:SF1">
    <property type="entry name" value="BTB_POZ DOMAIN-CONTAINING PROTEIN 9"/>
    <property type="match status" value="1"/>
</dbReference>
<evidence type="ECO:0000313" key="2">
    <source>
        <dbReference type="Proteomes" id="UP000492821"/>
    </source>
</evidence>
<dbReference type="PANTHER" id="PTHR46306">
    <property type="entry name" value="BTB/POZ DOMAIN-CONTAINING PROTEIN 9"/>
    <property type="match status" value="1"/>
</dbReference>
<reference evidence="2" key="1">
    <citation type="journal article" date="2013" name="Genetics">
        <title>The draft genome and transcriptome of Panagrellus redivivus are shaped by the harsh demands of a free-living lifestyle.</title>
        <authorList>
            <person name="Srinivasan J."/>
            <person name="Dillman A.R."/>
            <person name="Macchietto M.G."/>
            <person name="Heikkinen L."/>
            <person name="Lakso M."/>
            <person name="Fracchia K.M."/>
            <person name="Antoshechkin I."/>
            <person name="Mortazavi A."/>
            <person name="Wong G."/>
            <person name="Sternberg P.W."/>
        </authorList>
    </citation>
    <scope>NUCLEOTIDE SEQUENCE [LARGE SCALE GENOMIC DNA]</scope>
    <source>
        <strain evidence="2">MT8872</strain>
    </source>
</reference>
<feature type="domain" description="BTB" evidence="1">
    <location>
        <begin position="26"/>
        <end position="92"/>
    </location>
</feature>
<dbReference type="Gene3D" id="3.30.710.10">
    <property type="entry name" value="Potassium Channel Kv1.1, Chain A"/>
    <property type="match status" value="1"/>
</dbReference>
<organism evidence="2 3">
    <name type="scientific">Panagrellus redivivus</name>
    <name type="common">Microworm</name>
    <dbReference type="NCBI Taxonomy" id="6233"/>
    <lineage>
        <taxon>Eukaryota</taxon>
        <taxon>Metazoa</taxon>
        <taxon>Ecdysozoa</taxon>
        <taxon>Nematoda</taxon>
        <taxon>Chromadorea</taxon>
        <taxon>Rhabditida</taxon>
        <taxon>Tylenchina</taxon>
        <taxon>Panagrolaimomorpha</taxon>
        <taxon>Panagrolaimoidea</taxon>
        <taxon>Panagrolaimidae</taxon>
        <taxon>Panagrellus</taxon>
    </lineage>
</organism>
<dbReference type="SMART" id="SM00875">
    <property type="entry name" value="BACK"/>
    <property type="match status" value="1"/>
</dbReference>
<dbReference type="GO" id="GO:0008344">
    <property type="term" value="P:adult locomotory behavior"/>
    <property type="evidence" value="ECO:0007669"/>
    <property type="project" value="TreeGrafter"/>
</dbReference>
<dbReference type="GO" id="GO:0005737">
    <property type="term" value="C:cytoplasm"/>
    <property type="evidence" value="ECO:0007669"/>
    <property type="project" value="TreeGrafter"/>
</dbReference>
<dbReference type="PROSITE" id="PS50097">
    <property type="entry name" value="BTB"/>
    <property type="match status" value="1"/>
</dbReference>
<dbReference type="Gene3D" id="1.25.40.420">
    <property type="match status" value="1"/>
</dbReference>
<dbReference type="SMART" id="SM00225">
    <property type="entry name" value="BTB"/>
    <property type="match status" value="1"/>
</dbReference>